<comment type="caution">
    <text evidence="2">The sequence shown here is derived from an EMBL/GenBank/DDBJ whole genome shotgun (WGS) entry which is preliminary data.</text>
</comment>
<feature type="domain" description="Heterokaryon incompatibility" evidence="1">
    <location>
        <begin position="202"/>
        <end position="363"/>
    </location>
</feature>
<dbReference type="STRING" id="1810919.A0A3D8QRC2"/>
<dbReference type="EMBL" id="PVWQ01000014">
    <property type="protein sequence ID" value="RDW64342.1"/>
    <property type="molecule type" value="Genomic_DNA"/>
</dbReference>
<organism evidence="2 3">
    <name type="scientific">Aspergillus mulundensis</name>
    <dbReference type="NCBI Taxonomy" id="1810919"/>
    <lineage>
        <taxon>Eukaryota</taxon>
        <taxon>Fungi</taxon>
        <taxon>Dikarya</taxon>
        <taxon>Ascomycota</taxon>
        <taxon>Pezizomycotina</taxon>
        <taxon>Eurotiomycetes</taxon>
        <taxon>Eurotiomycetidae</taxon>
        <taxon>Eurotiales</taxon>
        <taxon>Aspergillaceae</taxon>
        <taxon>Aspergillus</taxon>
        <taxon>Aspergillus subgen. Nidulantes</taxon>
    </lineage>
</organism>
<dbReference type="AlphaFoldDB" id="A0A3D8QRC2"/>
<gene>
    <name evidence="2" type="ORF">DSM5745_09753</name>
</gene>
<dbReference type="InterPro" id="IPR010730">
    <property type="entry name" value="HET"/>
</dbReference>
<evidence type="ECO:0000259" key="1">
    <source>
        <dbReference type="Pfam" id="PF06985"/>
    </source>
</evidence>
<protein>
    <recommendedName>
        <fullName evidence="1">Heterokaryon incompatibility domain-containing protein</fullName>
    </recommendedName>
</protein>
<dbReference type="GeneID" id="38120123"/>
<dbReference type="RefSeq" id="XP_026599501.1">
    <property type="nucleotide sequence ID" value="XM_026751769.1"/>
</dbReference>
<dbReference type="Pfam" id="PF06985">
    <property type="entry name" value="HET"/>
    <property type="match status" value="1"/>
</dbReference>
<dbReference type="PANTHER" id="PTHR33112:SF15">
    <property type="entry name" value="HETEROKARYON INCOMPATIBILITY DOMAIN-CONTAINING PROTEIN"/>
    <property type="match status" value="1"/>
</dbReference>
<dbReference type="PANTHER" id="PTHR33112">
    <property type="entry name" value="DOMAIN PROTEIN, PUTATIVE-RELATED"/>
    <property type="match status" value="1"/>
</dbReference>
<accession>A0A3D8QRC2</accession>
<evidence type="ECO:0000313" key="2">
    <source>
        <dbReference type="EMBL" id="RDW64342.1"/>
    </source>
</evidence>
<dbReference type="OrthoDB" id="5125733at2759"/>
<sequence length="650" mass="72660">MLANRTYFPPPPSNASCQLCQDLRIRGDEEGSGFLGMPLWKMDDSARKGCFICRMLLQAVMELTQDFVVPSHLPGKEIIGFTIRSEAVIDSASESKRRLPAPLSLVLQTEYSQVAELEVYCLEDKPAKWPLIGPARHVHQDASQDRCIALAMDWITNCVENHTECARSSASDPVMPDRLVCVGKDLPRPYLYLNNPAARGKYATLSHCWGGKISQSLRKSTLPEFVEQIPSTALPLTFQHAIEVCQNLGIEYLWIDSLCIMQDEKEDWLAQSAKMYEYYSDSWVTIATDGAADSQQGFLRDPNRVSNSSVKRFECPGSNGESSESAVFIRRKGAPLGFDTFAHHVWNAPRQSALSYRGWTLQESILSPRILHYTAEEVTFECRTESRCECQLRPHNNAATPVKMAIQTAPFNRKWAMVVDHYSSRDLTDQSDKLTAISGVARSMQSQTPSSYWAGLWSGDFPAALLWMVYDYDGFERARSSARIRAYQAPTWSWASVTGRVILASPEVYSHSDLEILDVCLVPLGGDPYGALKEASIKVRGYLAPVEVRLSSIENGDRPRPQDRFKITSLAGCKEEDFGVFPDVDSAEGEIVSGQPYWVLLVGGSGRSGILLSRDHTSISCYRRVGRVDARLPGYEGLKEISTWQDFELI</sequence>
<dbReference type="Proteomes" id="UP000256690">
    <property type="component" value="Unassembled WGS sequence"/>
</dbReference>
<reference evidence="2 3" key="1">
    <citation type="journal article" date="2018" name="IMA Fungus">
        <title>IMA Genome-F 9: Draft genome sequence of Annulohypoxylon stygium, Aspergillus mulundensis, Berkeleyomyces basicola (syn. Thielaviopsis basicola), Ceratocystis smalleyi, two Cercospora beticola strains, Coleophoma cylindrospora, Fusarium fracticaudum, Phialophora cf. hyalina, and Morchella septimelata.</title>
        <authorList>
            <person name="Wingfield B.D."/>
            <person name="Bills G.F."/>
            <person name="Dong Y."/>
            <person name="Huang W."/>
            <person name="Nel W.J."/>
            <person name="Swalarsk-Parry B.S."/>
            <person name="Vaghefi N."/>
            <person name="Wilken P.M."/>
            <person name="An Z."/>
            <person name="de Beer Z.W."/>
            <person name="De Vos L."/>
            <person name="Chen L."/>
            <person name="Duong T.A."/>
            <person name="Gao Y."/>
            <person name="Hammerbacher A."/>
            <person name="Kikkert J.R."/>
            <person name="Li Y."/>
            <person name="Li H."/>
            <person name="Li K."/>
            <person name="Li Q."/>
            <person name="Liu X."/>
            <person name="Ma X."/>
            <person name="Naidoo K."/>
            <person name="Pethybridge S.J."/>
            <person name="Sun J."/>
            <person name="Steenkamp E.T."/>
            <person name="van der Nest M.A."/>
            <person name="van Wyk S."/>
            <person name="Wingfield M.J."/>
            <person name="Xiong C."/>
            <person name="Yue Q."/>
            <person name="Zhang X."/>
        </authorList>
    </citation>
    <scope>NUCLEOTIDE SEQUENCE [LARGE SCALE GENOMIC DNA]</scope>
    <source>
        <strain evidence="2 3">DSM 5745</strain>
    </source>
</reference>
<proteinExistence type="predicted"/>
<name>A0A3D8QRC2_9EURO</name>
<keyword evidence="3" id="KW-1185">Reference proteome</keyword>
<evidence type="ECO:0000313" key="3">
    <source>
        <dbReference type="Proteomes" id="UP000256690"/>
    </source>
</evidence>